<evidence type="ECO:0000313" key="3">
    <source>
        <dbReference type="EMBL" id="CAK9107840.1"/>
    </source>
</evidence>
<dbReference type="PANTHER" id="PTHR47447">
    <property type="entry name" value="OS03G0856100 PROTEIN"/>
    <property type="match status" value="1"/>
</dbReference>
<evidence type="ECO:0000256" key="2">
    <source>
        <dbReference type="PROSITE-ProRule" id="PRU00708"/>
    </source>
</evidence>
<dbReference type="Gene3D" id="1.25.40.10">
    <property type="entry name" value="Tetratricopeptide repeat domain"/>
    <property type="match status" value="3"/>
</dbReference>
<gene>
    <name evidence="3" type="ORF">CCMP2556_LOCUS50299</name>
</gene>
<keyword evidence="4" id="KW-1185">Reference proteome</keyword>
<evidence type="ECO:0000256" key="1">
    <source>
        <dbReference type="ARBA" id="ARBA00022737"/>
    </source>
</evidence>
<evidence type="ECO:0008006" key="5">
    <source>
        <dbReference type="Google" id="ProtNLM"/>
    </source>
</evidence>
<dbReference type="EMBL" id="CAXAMN010027029">
    <property type="protein sequence ID" value="CAK9107840.1"/>
    <property type="molecule type" value="Genomic_DNA"/>
</dbReference>
<proteinExistence type="predicted"/>
<dbReference type="InterPro" id="IPR011990">
    <property type="entry name" value="TPR-like_helical_dom_sf"/>
</dbReference>
<keyword evidence="1" id="KW-0677">Repeat</keyword>
<evidence type="ECO:0000313" key="4">
    <source>
        <dbReference type="Proteomes" id="UP001642484"/>
    </source>
</evidence>
<organism evidence="3 4">
    <name type="scientific">Durusdinium trenchii</name>
    <dbReference type="NCBI Taxonomy" id="1381693"/>
    <lineage>
        <taxon>Eukaryota</taxon>
        <taxon>Sar</taxon>
        <taxon>Alveolata</taxon>
        <taxon>Dinophyceae</taxon>
        <taxon>Suessiales</taxon>
        <taxon>Symbiodiniaceae</taxon>
        <taxon>Durusdinium</taxon>
    </lineage>
</organism>
<dbReference type="Pfam" id="PF01535">
    <property type="entry name" value="PPR"/>
    <property type="match status" value="3"/>
</dbReference>
<protein>
    <recommendedName>
        <fullName evidence="5">Pentatricopeptide repeat-containing protein, chloroplastic</fullName>
    </recommendedName>
</protein>
<reference evidence="3 4" key="1">
    <citation type="submission" date="2024-02" db="EMBL/GenBank/DDBJ databases">
        <authorList>
            <person name="Chen Y."/>
            <person name="Shah S."/>
            <person name="Dougan E. K."/>
            <person name="Thang M."/>
            <person name="Chan C."/>
        </authorList>
    </citation>
    <scope>NUCLEOTIDE SEQUENCE [LARGE SCALE GENOMIC DNA]</scope>
</reference>
<dbReference type="PANTHER" id="PTHR47447:SF17">
    <property type="entry name" value="OS12G0638900 PROTEIN"/>
    <property type="match status" value="1"/>
</dbReference>
<feature type="repeat" description="PPR" evidence="2">
    <location>
        <begin position="171"/>
        <end position="205"/>
    </location>
</feature>
<dbReference type="PROSITE" id="PS51375">
    <property type="entry name" value="PPR"/>
    <property type="match status" value="2"/>
</dbReference>
<name>A0ABP0S6B1_9DINO</name>
<comment type="caution">
    <text evidence="3">The sequence shown here is derived from an EMBL/GenBank/DDBJ whole genome shotgun (WGS) entry which is preliminary data.</text>
</comment>
<dbReference type="NCBIfam" id="TIGR00756">
    <property type="entry name" value="PPR"/>
    <property type="match status" value="1"/>
</dbReference>
<accession>A0ABP0S6B1</accession>
<dbReference type="InterPro" id="IPR002885">
    <property type="entry name" value="PPR_rpt"/>
</dbReference>
<feature type="repeat" description="PPR" evidence="2">
    <location>
        <begin position="234"/>
        <end position="268"/>
    </location>
</feature>
<sequence length="439" mass="47981">MTPWSRAPHLHGRRRACTSRRQLGARGFTVMSVPREGDVAEAQNLVASIRDGSFARAQVTEEVKNLRRSASSLQELTAVAKRSGDLGLWQQGLKVLEEAQELQLTPDMILYSAIMSGCEKSHQWQQVLALWTTATAALAPNSAAVTVALSALGRGSRWQEAIELGQSQQPNVFIQNAIISACERGQQWEQALGILESMRETDIVSFNAAMNACEKAHQWQAALQIFQSISLPPTEITMNTLMSACNRGSQWAAALQLLGEMTVRQLVPTLVSQTLAMAAGLKGSSWAAALQVYDQLPSSARERPAVRTMAMQALGEATAWPEALKLLQLQHRQTDQLCLNAAMRALELSGEWCQALQLLEEMVSLKRFQEVVPLTMAMGACKRAREWAAALWVLQDLMPALQIEPTVASMSTGLSALLQAGRGSHAWDLLQAPWSTSEG</sequence>
<dbReference type="Proteomes" id="UP001642484">
    <property type="component" value="Unassembled WGS sequence"/>
</dbReference>